<protein>
    <submittedName>
        <fullName evidence="1">Uncharacterized protein</fullName>
    </submittedName>
</protein>
<comment type="caution">
    <text evidence="1">The sequence shown here is derived from an EMBL/GenBank/DDBJ whole genome shotgun (WGS) entry which is preliminary data.</text>
</comment>
<evidence type="ECO:0000313" key="2">
    <source>
        <dbReference type="Proteomes" id="UP001283361"/>
    </source>
</evidence>
<name>A0AAE0XSG8_9GAST</name>
<accession>A0AAE0XSG8</accession>
<organism evidence="1 2">
    <name type="scientific">Elysia crispata</name>
    <name type="common">lettuce slug</name>
    <dbReference type="NCBI Taxonomy" id="231223"/>
    <lineage>
        <taxon>Eukaryota</taxon>
        <taxon>Metazoa</taxon>
        <taxon>Spiralia</taxon>
        <taxon>Lophotrochozoa</taxon>
        <taxon>Mollusca</taxon>
        <taxon>Gastropoda</taxon>
        <taxon>Heterobranchia</taxon>
        <taxon>Euthyneura</taxon>
        <taxon>Panpulmonata</taxon>
        <taxon>Sacoglossa</taxon>
        <taxon>Placobranchoidea</taxon>
        <taxon>Plakobranchidae</taxon>
        <taxon>Elysia</taxon>
    </lineage>
</organism>
<reference evidence="1" key="1">
    <citation type="journal article" date="2023" name="G3 (Bethesda)">
        <title>A reference genome for the long-term kleptoplast-retaining sea slug Elysia crispata morphotype clarki.</title>
        <authorList>
            <person name="Eastman K.E."/>
            <person name="Pendleton A.L."/>
            <person name="Shaikh M.A."/>
            <person name="Suttiyut T."/>
            <person name="Ogas R."/>
            <person name="Tomko P."/>
            <person name="Gavelis G."/>
            <person name="Widhalm J.R."/>
            <person name="Wisecaver J.H."/>
        </authorList>
    </citation>
    <scope>NUCLEOTIDE SEQUENCE</scope>
    <source>
        <strain evidence="1">ECLA1</strain>
    </source>
</reference>
<dbReference type="Proteomes" id="UP001283361">
    <property type="component" value="Unassembled WGS sequence"/>
</dbReference>
<keyword evidence="2" id="KW-1185">Reference proteome</keyword>
<proteinExistence type="predicted"/>
<dbReference type="AlphaFoldDB" id="A0AAE0XSG8"/>
<evidence type="ECO:0000313" key="1">
    <source>
        <dbReference type="EMBL" id="KAK3706054.1"/>
    </source>
</evidence>
<dbReference type="EMBL" id="JAWDGP010007755">
    <property type="protein sequence ID" value="KAK3706054.1"/>
    <property type="molecule type" value="Genomic_DNA"/>
</dbReference>
<gene>
    <name evidence="1" type="ORF">RRG08_016674</name>
</gene>
<sequence>MNEQLTLICVVRIEPRCQEHLTAGRGMLLLGPGRQNWTVLNRLVHCGLLELAVRHNATRPVRCLVGGELMKFRASHLREKIRTAFPTSLWHRLPTNVLGWMITLYQGRIAIPYTVLSWSSEAQ</sequence>